<feature type="binding site" evidence="7">
    <location>
        <position position="121"/>
    </location>
    <ligand>
        <name>Zn(2+)</name>
        <dbReference type="ChEBI" id="CHEBI:29105"/>
        <note>catalytic</note>
    </ligand>
</feature>
<keyword evidence="9" id="KW-1185">Reference proteome</keyword>
<dbReference type="InterPro" id="IPR023091">
    <property type="entry name" value="MetalPrtase_cat_dom_sf_prd"/>
</dbReference>
<accession>A0A3B7MRB0</accession>
<evidence type="ECO:0000313" key="8">
    <source>
        <dbReference type="EMBL" id="AXY76688.1"/>
    </source>
</evidence>
<evidence type="ECO:0000256" key="4">
    <source>
        <dbReference type="ARBA" id="ARBA00022759"/>
    </source>
</evidence>
<comment type="cofactor">
    <cofactor evidence="7">
        <name>Zn(2+)</name>
        <dbReference type="ChEBI" id="CHEBI:29105"/>
    </cofactor>
    <text evidence="7">Binds 1 zinc ion.</text>
</comment>
<dbReference type="HAMAP" id="MF_00009">
    <property type="entry name" value="Endoribonucl_YbeY"/>
    <property type="match status" value="1"/>
</dbReference>
<evidence type="ECO:0000256" key="6">
    <source>
        <dbReference type="ARBA" id="ARBA00022833"/>
    </source>
</evidence>
<keyword evidence="4 7" id="KW-0255">Endonuclease</keyword>
<comment type="subcellular location">
    <subcellularLocation>
        <location evidence="7">Cytoplasm</location>
    </subcellularLocation>
</comment>
<dbReference type="GO" id="GO:0004521">
    <property type="term" value="F:RNA endonuclease activity"/>
    <property type="evidence" value="ECO:0007669"/>
    <property type="project" value="UniProtKB-UniRule"/>
</dbReference>
<comment type="similarity">
    <text evidence="1 7">Belongs to the endoribonuclease YbeY family.</text>
</comment>
<dbReference type="Proteomes" id="UP000263900">
    <property type="component" value="Chromosome"/>
</dbReference>
<dbReference type="PANTHER" id="PTHR46986:SF1">
    <property type="entry name" value="ENDORIBONUCLEASE YBEY, CHLOROPLASTIC"/>
    <property type="match status" value="1"/>
</dbReference>
<evidence type="ECO:0000256" key="7">
    <source>
        <dbReference type="HAMAP-Rule" id="MF_00009"/>
    </source>
</evidence>
<dbReference type="KEGG" id="pseg:D3H65_23015"/>
<sequence>MQTTAPVDFHFLEPANLKDRLMLKAFLRSLFKREGTKLESLRYIFCSDKYLLEINRQYLNHDDYTDIITFNLSNHPAPVMGEIYISIDRVRDNAQQFHTSFKEELHRVIFHGALHLCGYKDKTSKDARLMREKEDESIARYRKYQQRLM</sequence>
<feature type="binding site" evidence="7">
    <location>
        <position position="115"/>
    </location>
    <ligand>
        <name>Zn(2+)</name>
        <dbReference type="ChEBI" id="CHEBI:29105"/>
        <note>catalytic</note>
    </ligand>
</feature>
<evidence type="ECO:0000256" key="3">
    <source>
        <dbReference type="ARBA" id="ARBA00022723"/>
    </source>
</evidence>
<dbReference type="NCBIfam" id="TIGR00043">
    <property type="entry name" value="rRNA maturation RNase YbeY"/>
    <property type="match status" value="1"/>
</dbReference>
<dbReference type="GO" id="GO:0006364">
    <property type="term" value="P:rRNA processing"/>
    <property type="evidence" value="ECO:0007669"/>
    <property type="project" value="UniProtKB-UniRule"/>
</dbReference>
<keyword evidence="5 7" id="KW-0378">Hydrolase</keyword>
<dbReference type="GO" id="GO:0004222">
    <property type="term" value="F:metalloendopeptidase activity"/>
    <property type="evidence" value="ECO:0007669"/>
    <property type="project" value="InterPro"/>
</dbReference>
<evidence type="ECO:0000256" key="1">
    <source>
        <dbReference type="ARBA" id="ARBA00010875"/>
    </source>
</evidence>
<dbReference type="Gene3D" id="3.40.390.30">
    <property type="entry name" value="Metalloproteases ('zincins'), catalytic domain"/>
    <property type="match status" value="1"/>
</dbReference>
<dbReference type="EMBL" id="CP032157">
    <property type="protein sequence ID" value="AXY76688.1"/>
    <property type="molecule type" value="Genomic_DNA"/>
</dbReference>
<keyword evidence="2 7" id="KW-0540">Nuclease</keyword>
<proteinExistence type="inferred from homology"/>
<dbReference type="InterPro" id="IPR002036">
    <property type="entry name" value="YbeY"/>
</dbReference>
<name>A0A3B7MRB0_9BACT</name>
<dbReference type="OrthoDB" id="9811984at2"/>
<keyword evidence="7" id="KW-0698">rRNA processing</keyword>
<dbReference type="GO" id="GO:0008270">
    <property type="term" value="F:zinc ion binding"/>
    <property type="evidence" value="ECO:0007669"/>
    <property type="project" value="UniProtKB-UniRule"/>
</dbReference>
<comment type="function">
    <text evidence="7">Single strand-specific metallo-endoribonuclease involved in late-stage 70S ribosome quality control and in maturation of the 3' terminus of the 16S rRNA.</text>
</comment>
<gene>
    <name evidence="7 8" type="primary">ybeY</name>
    <name evidence="8" type="ORF">D3H65_23015</name>
</gene>
<organism evidence="8 9">
    <name type="scientific">Paraflavitalea soli</name>
    <dbReference type="NCBI Taxonomy" id="2315862"/>
    <lineage>
        <taxon>Bacteria</taxon>
        <taxon>Pseudomonadati</taxon>
        <taxon>Bacteroidota</taxon>
        <taxon>Chitinophagia</taxon>
        <taxon>Chitinophagales</taxon>
        <taxon>Chitinophagaceae</taxon>
        <taxon>Paraflavitalea</taxon>
    </lineage>
</organism>
<dbReference type="RefSeq" id="WP_119052565.1">
    <property type="nucleotide sequence ID" value="NZ_CP032157.1"/>
</dbReference>
<keyword evidence="6 7" id="KW-0862">Zinc</keyword>
<evidence type="ECO:0000256" key="5">
    <source>
        <dbReference type="ARBA" id="ARBA00022801"/>
    </source>
</evidence>
<evidence type="ECO:0000256" key="2">
    <source>
        <dbReference type="ARBA" id="ARBA00022722"/>
    </source>
</evidence>
<dbReference type="AlphaFoldDB" id="A0A3B7MRB0"/>
<feature type="binding site" evidence="7">
    <location>
        <position position="111"/>
    </location>
    <ligand>
        <name>Zn(2+)</name>
        <dbReference type="ChEBI" id="CHEBI:29105"/>
        <note>catalytic</note>
    </ligand>
</feature>
<keyword evidence="3 7" id="KW-0479">Metal-binding</keyword>
<dbReference type="PANTHER" id="PTHR46986">
    <property type="entry name" value="ENDORIBONUCLEASE YBEY, CHLOROPLASTIC"/>
    <property type="match status" value="1"/>
</dbReference>
<keyword evidence="7" id="KW-0963">Cytoplasm</keyword>
<evidence type="ECO:0000313" key="9">
    <source>
        <dbReference type="Proteomes" id="UP000263900"/>
    </source>
</evidence>
<protein>
    <recommendedName>
        <fullName evidence="7">Endoribonuclease YbeY</fullName>
        <ecNumber evidence="7">3.1.-.-</ecNumber>
    </recommendedName>
</protein>
<dbReference type="EC" id="3.1.-.-" evidence="7"/>
<reference evidence="8 9" key="1">
    <citation type="submission" date="2018-09" db="EMBL/GenBank/DDBJ databases">
        <title>Genome sequencing of strain 6GH32-13.</title>
        <authorList>
            <person name="Weon H.-Y."/>
            <person name="Heo J."/>
            <person name="Kwon S.-W."/>
        </authorList>
    </citation>
    <scope>NUCLEOTIDE SEQUENCE [LARGE SCALE GENOMIC DNA]</scope>
    <source>
        <strain evidence="8 9">5GH32-13</strain>
    </source>
</reference>
<keyword evidence="7" id="KW-0690">Ribosome biogenesis</keyword>
<dbReference type="Pfam" id="PF02130">
    <property type="entry name" value="YbeY"/>
    <property type="match status" value="1"/>
</dbReference>
<dbReference type="GO" id="GO:0005737">
    <property type="term" value="C:cytoplasm"/>
    <property type="evidence" value="ECO:0007669"/>
    <property type="project" value="UniProtKB-SubCell"/>
</dbReference>
<dbReference type="SUPFAM" id="SSF55486">
    <property type="entry name" value="Metalloproteases ('zincins'), catalytic domain"/>
    <property type="match status" value="1"/>
</dbReference>